<proteinExistence type="predicted"/>
<accession>A0AAV4ML28</accession>
<gene>
    <name evidence="2" type="ORF">CEXT_433331</name>
</gene>
<feature type="chain" id="PRO_5043416601" evidence="1">
    <location>
        <begin position="42"/>
        <end position="90"/>
    </location>
</feature>
<keyword evidence="1" id="KW-0732">Signal</keyword>
<dbReference type="Proteomes" id="UP001054945">
    <property type="component" value="Unassembled WGS sequence"/>
</dbReference>
<keyword evidence="3" id="KW-1185">Reference proteome</keyword>
<name>A0AAV4ML28_CAEEX</name>
<comment type="caution">
    <text evidence="2">The sequence shown here is derived from an EMBL/GenBank/DDBJ whole genome shotgun (WGS) entry which is preliminary data.</text>
</comment>
<dbReference type="AlphaFoldDB" id="A0AAV4ML28"/>
<feature type="signal peptide" evidence="1">
    <location>
        <begin position="1"/>
        <end position="41"/>
    </location>
</feature>
<sequence length="90" mass="9828">MAETKSLISSHLLKISITNMKLHLFLALAFCVAICVVQAEAAPESLPADRFARQATTKKPGDLVDLDLSSLADLLSRILNELRKNPIRIG</sequence>
<evidence type="ECO:0000256" key="1">
    <source>
        <dbReference type="SAM" id="SignalP"/>
    </source>
</evidence>
<evidence type="ECO:0000313" key="2">
    <source>
        <dbReference type="EMBL" id="GIX72500.1"/>
    </source>
</evidence>
<organism evidence="2 3">
    <name type="scientific">Caerostris extrusa</name>
    <name type="common">Bark spider</name>
    <name type="synonym">Caerostris bankana</name>
    <dbReference type="NCBI Taxonomy" id="172846"/>
    <lineage>
        <taxon>Eukaryota</taxon>
        <taxon>Metazoa</taxon>
        <taxon>Ecdysozoa</taxon>
        <taxon>Arthropoda</taxon>
        <taxon>Chelicerata</taxon>
        <taxon>Arachnida</taxon>
        <taxon>Araneae</taxon>
        <taxon>Araneomorphae</taxon>
        <taxon>Entelegynae</taxon>
        <taxon>Araneoidea</taxon>
        <taxon>Araneidae</taxon>
        <taxon>Caerostris</taxon>
    </lineage>
</organism>
<dbReference type="EMBL" id="BPLR01002321">
    <property type="protein sequence ID" value="GIX72500.1"/>
    <property type="molecule type" value="Genomic_DNA"/>
</dbReference>
<protein>
    <submittedName>
        <fullName evidence="2">Uncharacterized protein</fullName>
    </submittedName>
</protein>
<reference evidence="2 3" key="1">
    <citation type="submission" date="2021-06" db="EMBL/GenBank/DDBJ databases">
        <title>Caerostris extrusa draft genome.</title>
        <authorList>
            <person name="Kono N."/>
            <person name="Arakawa K."/>
        </authorList>
    </citation>
    <scope>NUCLEOTIDE SEQUENCE [LARGE SCALE GENOMIC DNA]</scope>
</reference>
<evidence type="ECO:0000313" key="3">
    <source>
        <dbReference type="Proteomes" id="UP001054945"/>
    </source>
</evidence>